<dbReference type="AlphaFoldDB" id="A0A068NMM2"/>
<name>A0A068NMM2_FIMGI</name>
<feature type="transmembrane region" description="Helical" evidence="6">
    <location>
        <begin position="218"/>
        <end position="240"/>
    </location>
</feature>
<dbReference type="KEGG" id="fgi:OP10G_1338"/>
<gene>
    <name evidence="7" type="ORF">OP10G_1338</name>
</gene>
<keyword evidence="8" id="KW-1185">Reference proteome</keyword>
<evidence type="ECO:0000256" key="6">
    <source>
        <dbReference type="SAM" id="Phobius"/>
    </source>
</evidence>
<keyword evidence="4 6" id="KW-1133">Transmembrane helix</keyword>
<dbReference type="PANTHER" id="PTHR11101">
    <property type="entry name" value="PHOSPHATE TRANSPORTER"/>
    <property type="match status" value="1"/>
</dbReference>
<evidence type="ECO:0000313" key="7">
    <source>
        <dbReference type="EMBL" id="AIE84706.1"/>
    </source>
</evidence>
<feature type="transmembrane region" description="Helical" evidence="6">
    <location>
        <begin position="41"/>
        <end position="60"/>
    </location>
</feature>
<evidence type="ECO:0000256" key="2">
    <source>
        <dbReference type="ARBA" id="ARBA00022448"/>
    </source>
</evidence>
<dbReference type="STRING" id="661478.OP10G_1338"/>
<evidence type="ECO:0000313" key="8">
    <source>
        <dbReference type="Proteomes" id="UP000027982"/>
    </source>
</evidence>
<evidence type="ECO:0000256" key="5">
    <source>
        <dbReference type="ARBA" id="ARBA00023136"/>
    </source>
</evidence>
<dbReference type="eggNOG" id="COG0306">
    <property type="taxonomic scope" value="Bacteria"/>
</dbReference>
<organism evidence="7 8">
    <name type="scientific">Fimbriimonas ginsengisoli Gsoil 348</name>
    <dbReference type="NCBI Taxonomy" id="661478"/>
    <lineage>
        <taxon>Bacteria</taxon>
        <taxon>Bacillati</taxon>
        <taxon>Armatimonadota</taxon>
        <taxon>Fimbriimonadia</taxon>
        <taxon>Fimbriimonadales</taxon>
        <taxon>Fimbriimonadaceae</taxon>
        <taxon>Fimbriimonas</taxon>
    </lineage>
</organism>
<dbReference type="RefSeq" id="WP_025226673.1">
    <property type="nucleotide sequence ID" value="NZ_CP007139.1"/>
</dbReference>
<feature type="transmembrane region" description="Helical" evidence="6">
    <location>
        <begin position="307"/>
        <end position="328"/>
    </location>
</feature>
<dbReference type="OrthoDB" id="9779554at2"/>
<protein>
    <submittedName>
        <fullName evidence="7">Putative low-affinity inorganic phosphate transporter</fullName>
    </submittedName>
</protein>
<sequence>MHEVGLLIVLVVVFALAFDYINGFHDTANAIATVVSTRVLTPLQAILMATVLNFAGALIANSVAKTIAGDIVAQSFATEQVVLAAVIGGIVWNLVTWKYGVPSSSSHALIGGLCGAALAHGGFQVIQWKGLIFKVLIPLVTSPIVGFIIGFVIMALIAKFFSNAHPVRAGTVFRRLQILSSAAMAFAHGQNDAQKSMGIITLALIGGHFLPVKADVPLWVKIACAIAMALGTSAGGWRIIRTMGHKIIRLEPVNGFAAETSGAAVILTASHFGMPLSTTHVIAGSIFGVGASKRISAVRWQVAHTMVAAWIITIPAAATVGALAYGLVRLMFR</sequence>
<dbReference type="PANTHER" id="PTHR11101:SF80">
    <property type="entry name" value="PHOSPHATE TRANSPORTER"/>
    <property type="match status" value="1"/>
</dbReference>
<accession>A0A068NMM2</accession>
<dbReference type="GO" id="GO:0035435">
    <property type="term" value="P:phosphate ion transmembrane transport"/>
    <property type="evidence" value="ECO:0007669"/>
    <property type="project" value="TreeGrafter"/>
</dbReference>
<dbReference type="Pfam" id="PF01384">
    <property type="entry name" value="PHO4"/>
    <property type="match status" value="1"/>
</dbReference>
<feature type="transmembrane region" description="Helical" evidence="6">
    <location>
        <begin position="106"/>
        <end position="123"/>
    </location>
</feature>
<evidence type="ECO:0000256" key="4">
    <source>
        <dbReference type="ARBA" id="ARBA00022989"/>
    </source>
</evidence>
<keyword evidence="2" id="KW-0813">Transport</keyword>
<evidence type="ECO:0000256" key="1">
    <source>
        <dbReference type="ARBA" id="ARBA00004141"/>
    </source>
</evidence>
<comment type="subcellular location">
    <subcellularLocation>
        <location evidence="1">Membrane</location>
        <topology evidence="1">Multi-pass membrane protein</topology>
    </subcellularLocation>
</comment>
<feature type="transmembrane region" description="Helical" evidence="6">
    <location>
        <begin position="135"/>
        <end position="158"/>
    </location>
</feature>
<dbReference type="EMBL" id="CP007139">
    <property type="protein sequence ID" value="AIE84706.1"/>
    <property type="molecule type" value="Genomic_DNA"/>
</dbReference>
<feature type="transmembrane region" description="Helical" evidence="6">
    <location>
        <begin position="261"/>
        <end position="287"/>
    </location>
</feature>
<keyword evidence="5 6" id="KW-0472">Membrane</keyword>
<dbReference type="GO" id="GO:0016020">
    <property type="term" value="C:membrane"/>
    <property type="evidence" value="ECO:0007669"/>
    <property type="project" value="UniProtKB-SubCell"/>
</dbReference>
<dbReference type="Proteomes" id="UP000027982">
    <property type="component" value="Chromosome"/>
</dbReference>
<feature type="transmembrane region" description="Helical" evidence="6">
    <location>
        <begin position="81"/>
        <end position="100"/>
    </location>
</feature>
<reference evidence="7 8" key="1">
    <citation type="journal article" date="2014" name="PLoS ONE">
        <title>The first complete genome sequence of the class fimbriimonadia in the phylum armatimonadetes.</title>
        <authorList>
            <person name="Hu Z.Y."/>
            <person name="Wang Y.Z."/>
            <person name="Im W.T."/>
            <person name="Wang S.Y."/>
            <person name="Zhao G.P."/>
            <person name="Zheng H.J."/>
            <person name="Quan Z.X."/>
        </authorList>
    </citation>
    <scope>NUCLEOTIDE SEQUENCE [LARGE SCALE GENOMIC DNA]</scope>
    <source>
        <strain evidence="7">Gsoil 348</strain>
    </source>
</reference>
<dbReference type="HOGENOM" id="CLU_015355_1_1_0"/>
<keyword evidence="3 6" id="KW-0812">Transmembrane</keyword>
<proteinExistence type="predicted"/>
<evidence type="ECO:0000256" key="3">
    <source>
        <dbReference type="ARBA" id="ARBA00022692"/>
    </source>
</evidence>
<dbReference type="InterPro" id="IPR001204">
    <property type="entry name" value="Phos_transporter"/>
</dbReference>
<dbReference type="GO" id="GO:0005315">
    <property type="term" value="F:phosphate transmembrane transporter activity"/>
    <property type="evidence" value="ECO:0007669"/>
    <property type="project" value="InterPro"/>
</dbReference>